<evidence type="ECO:0000256" key="8">
    <source>
        <dbReference type="ARBA" id="ARBA00023157"/>
    </source>
</evidence>
<comment type="caution">
    <text evidence="14">The sequence shown here is derived from an EMBL/GenBank/DDBJ whole genome shotgun (WGS) entry which is preliminary data.</text>
</comment>
<feature type="signal peptide" evidence="11">
    <location>
        <begin position="1"/>
        <end position="25"/>
    </location>
</feature>
<keyword evidence="3 10" id="KW-0645">Protease</keyword>
<dbReference type="SMART" id="SM00235">
    <property type="entry name" value="ZnMc"/>
    <property type="match status" value="1"/>
</dbReference>
<keyword evidence="11" id="KW-0732">Signal</keyword>
<feature type="binding site" evidence="10">
    <location>
        <position position="181"/>
    </location>
    <ligand>
        <name>Zn(2+)</name>
        <dbReference type="ChEBI" id="CHEBI:29105"/>
        <note>catalytic</note>
    </ligand>
</feature>
<evidence type="ECO:0000256" key="6">
    <source>
        <dbReference type="ARBA" id="ARBA00022833"/>
    </source>
</evidence>
<dbReference type="EMBL" id="CAXITT010000104">
    <property type="protein sequence ID" value="CAL1532049.1"/>
    <property type="molecule type" value="Genomic_DNA"/>
</dbReference>
<sequence length="457" mass="50879">MLPKFCSRGIIFATMALTLVSDVRSRSIDERIAGASMSNPGYFLADIDTKTVMQELDMMLTLAQYKALQEVKNDAADQGSRVERKALLAESTRWTNKVIPYKIVPNIFNDRAIGEINRAISEWQNNTCITFRPARGGDQDFVSIDNGNGCFSYVGMIGGSQTLGLAPGCRFKGVIVHELGHAVGFHHEQNRPDRDDYVTIIKENIQKNLYYNFQKYPWTAVTTLDVPYDYKSVMHYGGRAFSENENLTIKTNDPAYQNVIGNREGLSFYDIKLANLMYKCNSACPANKVCPWPGFVGKDCTCWCPGTPVKRCENDTMVSVSTNTPSTVSTTQRTACADMNENCPGWAKAGYCQQNTYVKTFCKLSCRTCASAEPTTLATCRDLNNRCNEWKESGFCSGPYDKFMLMNCPLACNRCGKLQDPRRMSTENPSAGGDENRSCGSGLNLLLLVFALCYFAL</sequence>
<dbReference type="GO" id="GO:0018996">
    <property type="term" value="P:molting cycle, collagen and cuticulin-based cuticle"/>
    <property type="evidence" value="ECO:0007669"/>
    <property type="project" value="UniProtKB-ARBA"/>
</dbReference>
<dbReference type="Pfam" id="PF01400">
    <property type="entry name" value="Astacin"/>
    <property type="match status" value="1"/>
</dbReference>
<dbReference type="FunFam" id="3.40.390.10:FF:000028">
    <property type="entry name" value="Zinc metalloproteinase"/>
    <property type="match status" value="1"/>
</dbReference>
<dbReference type="EC" id="3.4.24.-" evidence="11"/>
<evidence type="ECO:0000256" key="7">
    <source>
        <dbReference type="ARBA" id="ARBA00023049"/>
    </source>
</evidence>
<dbReference type="Gene3D" id="1.10.10.1940">
    <property type="match status" value="1"/>
</dbReference>
<evidence type="ECO:0000256" key="11">
    <source>
        <dbReference type="RuleBase" id="RU361183"/>
    </source>
</evidence>
<proteinExistence type="predicted"/>
<dbReference type="PANTHER" id="PTHR10127">
    <property type="entry name" value="DISCOIDIN, CUB, EGF, LAMININ , AND ZINC METALLOPROTEASE DOMAIN CONTAINING"/>
    <property type="match status" value="1"/>
</dbReference>
<dbReference type="AlphaFoldDB" id="A0AAV2HF61"/>
<dbReference type="InterPro" id="IPR001506">
    <property type="entry name" value="Peptidase_M12A"/>
</dbReference>
<dbReference type="Gene3D" id="3.40.390.10">
    <property type="entry name" value="Collagenase (Catalytic Domain)"/>
    <property type="match status" value="1"/>
</dbReference>
<evidence type="ECO:0000259" key="13">
    <source>
        <dbReference type="PROSITE" id="PS51864"/>
    </source>
</evidence>
<evidence type="ECO:0000256" key="1">
    <source>
        <dbReference type="ARBA" id="ARBA00002657"/>
    </source>
</evidence>
<keyword evidence="6 10" id="KW-0862">Zinc</keyword>
<evidence type="ECO:0000256" key="3">
    <source>
        <dbReference type="ARBA" id="ARBA00022670"/>
    </source>
</evidence>
<keyword evidence="2" id="KW-0245">EGF-like domain</keyword>
<keyword evidence="7 10" id="KW-0482">Metalloprotease</keyword>
<feature type="binding site" evidence="10">
    <location>
        <position position="177"/>
    </location>
    <ligand>
        <name>Zn(2+)</name>
        <dbReference type="ChEBI" id="CHEBI:29105"/>
        <note>catalytic</note>
    </ligand>
</feature>
<dbReference type="PANTHER" id="PTHR10127:SF780">
    <property type="entry name" value="METALLOENDOPEPTIDASE"/>
    <property type="match status" value="1"/>
</dbReference>
<dbReference type="PROSITE" id="PS51670">
    <property type="entry name" value="SHKT"/>
    <property type="match status" value="2"/>
</dbReference>
<name>A0AAV2HF61_LYMST</name>
<dbReference type="GO" id="GO:0006508">
    <property type="term" value="P:proteolysis"/>
    <property type="evidence" value="ECO:0007669"/>
    <property type="project" value="UniProtKB-KW"/>
</dbReference>
<protein>
    <recommendedName>
        <fullName evidence="11">Metalloendopeptidase</fullName>
        <ecNumber evidence="11">3.4.24.-</ecNumber>
    </recommendedName>
</protein>
<comment type="cofactor">
    <cofactor evidence="10 11">
        <name>Zn(2+)</name>
        <dbReference type="ChEBI" id="CHEBI:29105"/>
    </cofactor>
    <text evidence="10 11">Binds 1 zinc ion per subunit.</text>
</comment>
<dbReference type="Proteomes" id="UP001497497">
    <property type="component" value="Unassembled WGS sequence"/>
</dbReference>
<feature type="domain" description="Peptidase M12A" evidence="13">
    <location>
        <begin position="85"/>
        <end position="281"/>
    </location>
</feature>
<dbReference type="SMART" id="SM00254">
    <property type="entry name" value="ShKT"/>
    <property type="match status" value="2"/>
</dbReference>
<dbReference type="PRINTS" id="PR00480">
    <property type="entry name" value="ASTACIN"/>
</dbReference>
<keyword evidence="5 10" id="KW-0378">Hydrolase</keyword>
<dbReference type="InterPro" id="IPR024079">
    <property type="entry name" value="MetalloPept_cat_dom_sf"/>
</dbReference>
<feature type="chain" id="PRO_5043098971" description="Metalloendopeptidase" evidence="11">
    <location>
        <begin position="26"/>
        <end position="457"/>
    </location>
</feature>
<evidence type="ECO:0000313" key="14">
    <source>
        <dbReference type="EMBL" id="CAL1532049.1"/>
    </source>
</evidence>
<keyword evidence="8" id="KW-1015">Disulfide bond</keyword>
<gene>
    <name evidence="14" type="ORF">GSLYS_00006128001</name>
</gene>
<feature type="binding site" evidence="10">
    <location>
        <position position="187"/>
    </location>
    <ligand>
        <name>Zn(2+)</name>
        <dbReference type="ChEBI" id="CHEBI:29105"/>
        <note>catalytic</note>
    </ligand>
</feature>
<dbReference type="Pfam" id="PF01549">
    <property type="entry name" value="ShK"/>
    <property type="match status" value="2"/>
</dbReference>
<keyword evidence="15" id="KW-1185">Reference proteome</keyword>
<feature type="active site" evidence="10">
    <location>
        <position position="178"/>
    </location>
</feature>
<accession>A0AAV2HF61</accession>
<evidence type="ECO:0000256" key="10">
    <source>
        <dbReference type="PROSITE-ProRule" id="PRU01211"/>
    </source>
</evidence>
<evidence type="ECO:0000256" key="4">
    <source>
        <dbReference type="ARBA" id="ARBA00022723"/>
    </source>
</evidence>
<dbReference type="GO" id="GO:0004222">
    <property type="term" value="F:metalloendopeptidase activity"/>
    <property type="evidence" value="ECO:0007669"/>
    <property type="project" value="UniProtKB-UniRule"/>
</dbReference>
<evidence type="ECO:0000259" key="12">
    <source>
        <dbReference type="PROSITE" id="PS51670"/>
    </source>
</evidence>
<keyword evidence="4 10" id="KW-0479">Metal-binding</keyword>
<reference evidence="14 15" key="1">
    <citation type="submission" date="2024-04" db="EMBL/GenBank/DDBJ databases">
        <authorList>
            <consortium name="Genoscope - CEA"/>
            <person name="William W."/>
        </authorList>
    </citation>
    <scope>NUCLEOTIDE SEQUENCE [LARGE SCALE GENOMIC DNA]</scope>
</reference>
<comment type="function">
    <text evidence="1">Metalloprotease.</text>
</comment>
<dbReference type="CDD" id="cd04280">
    <property type="entry name" value="ZnMc_astacin_like"/>
    <property type="match status" value="1"/>
</dbReference>
<evidence type="ECO:0000313" key="15">
    <source>
        <dbReference type="Proteomes" id="UP001497497"/>
    </source>
</evidence>
<evidence type="ECO:0000256" key="2">
    <source>
        <dbReference type="ARBA" id="ARBA00022536"/>
    </source>
</evidence>
<feature type="domain" description="ShKT" evidence="12">
    <location>
        <begin position="380"/>
        <end position="415"/>
    </location>
</feature>
<dbReference type="PROSITE" id="PS51864">
    <property type="entry name" value="ASTACIN"/>
    <property type="match status" value="1"/>
</dbReference>
<dbReference type="InterPro" id="IPR034035">
    <property type="entry name" value="Astacin-like_dom"/>
</dbReference>
<evidence type="ECO:0000256" key="9">
    <source>
        <dbReference type="PROSITE-ProRule" id="PRU01005"/>
    </source>
</evidence>
<dbReference type="InterPro" id="IPR003582">
    <property type="entry name" value="ShKT_dom"/>
</dbReference>
<evidence type="ECO:0000256" key="5">
    <source>
        <dbReference type="ARBA" id="ARBA00022801"/>
    </source>
</evidence>
<dbReference type="SUPFAM" id="SSF55486">
    <property type="entry name" value="Metalloproteases ('zincins'), catalytic domain"/>
    <property type="match status" value="1"/>
</dbReference>
<organism evidence="14 15">
    <name type="scientific">Lymnaea stagnalis</name>
    <name type="common">Great pond snail</name>
    <name type="synonym">Helix stagnalis</name>
    <dbReference type="NCBI Taxonomy" id="6523"/>
    <lineage>
        <taxon>Eukaryota</taxon>
        <taxon>Metazoa</taxon>
        <taxon>Spiralia</taxon>
        <taxon>Lophotrochozoa</taxon>
        <taxon>Mollusca</taxon>
        <taxon>Gastropoda</taxon>
        <taxon>Heterobranchia</taxon>
        <taxon>Euthyneura</taxon>
        <taxon>Panpulmonata</taxon>
        <taxon>Hygrophila</taxon>
        <taxon>Lymnaeoidea</taxon>
        <taxon>Lymnaeidae</taxon>
        <taxon>Lymnaea</taxon>
    </lineage>
</organism>
<dbReference type="GO" id="GO:0008270">
    <property type="term" value="F:zinc ion binding"/>
    <property type="evidence" value="ECO:0007669"/>
    <property type="project" value="UniProtKB-UniRule"/>
</dbReference>
<feature type="domain" description="ShKT" evidence="12">
    <location>
        <begin position="336"/>
        <end position="369"/>
    </location>
</feature>
<dbReference type="InterPro" id="IPR006026">
    <property type="entry name" value="Peptidase_Metallo"/>
</dbReference>
<comment type="caution">
    <text evidence="9">Lacks conserved residue(s) required for the propagation of feature annotation.</text>
</comment>